<dbReference type="InterPro" id="IPR001680">
    <property type="entry name" value="WD40_rpt"/>
</dbReference>
<evidence type="ECO:0000256" key="2">
    <source>
        <dbReference type="ARBA" id="ARBA00022737"/>
    </source>
</evidence>
<protein>
    <submittedName>
        <fullName evidence="4">WD40-repeat-containing domain protein</fullName>
    </submittedName>
</protein>
<dbReference type="GeneID" id="70297886"/>
<dbReference type="PANTHER" id="PTHR22847">
    <property type="entry name" value="WD40 REPEAT PROTEIN"/>
    <property type="match status" value="1"/>
</dbReference>
<reference evidence="4" key="1">
    <citation type="journal article" date="2021" name="IMA Fungus">
        <title>Genomic characterization of three marine fungi, including Emericellopsis atlantica sp. nov. with signatures of a generalist lifestyle and marine biomass degradation.</title>
        <authorList>
            <person name="Hagestad O.C."/>
            <person name="Hou L."/>
            <person name="Andersen J.H."/>
            <person name="Hansen E.H."/>
            <person name="Altermark B."/>
            <person name="Li C."/>
            <person name="Kuhnert E."/>
            <person name="Cox R.J."/>
            <person name="Crous P.W."/>
            <person name="Spatafora J.W."/>
            <person name="Lail K."/>
            <person name="Amirebrahimi M."/>
            <person name="Lipzen A."/>
            <person name="Pangilinan J."/>
            <person name="Andreopoulos W."/>
            <person name="Hayes R.D."/>
            <person name="Ng V."/>
            <person name="Grigoriev I.V."/>
            <person name="Jackson S.A."/>
            <person name="Sutton T.D.S."/>
            <person name="Dobson A.D.W."/>
            <person name="Rama T."/>
        </authorList>
    </citation>
    <scope>NUCLEOTIDE SEQUENCE</scope>
    <source>
        <strain evidence="4">TS7</strain>
    </source>
</reference>
<evidence type="ECO:0000313" key="5">
    <source>
        <dbReference type="Proteomes" id="UP000887229"/>
    </source>
</evidence>
<dbReference type="PROSITE" id="PS50082">
    <property type="entry name" value="WD_REPEATS_2"/>
    <property type="match status" value="3"/>
</dbReference>
<dbReference type="InterPro" id="IPR036322">
    <property type="entry name" value="WD40_repeat_dom_sf"/>
</dbReference>
<dbReference type="PANTHER" id="PTHR22847:SF732">
    <property type="entry name" value="F-BOX DOMAIN-CONTAINING PROTEIN"/>
    <property type="match status" value="1"/>
</dbReference>
<feature type="repeat" description="WD" evidence="3">
    <location>
        <begin position="96"/>
        <end position="136"/>
    </location>
</feature>
<dbReference type="AlphaFoldDB" id="A0A9P7ZQZ4"/>
<dbReference type="InterPro" id="IPR020472">
    <property type="entry name" value="WD40_PAC1"/>
</dbReference>
<keyword evidence="5" id="KW-1185">Reference proteome</keyword>
<gene>
    <name evidence="4" type="ORF">F5Z01DRAFT_748305</name>
</gene>
<evidence type="ECO:0000313" key="4">
    <source>
        <dbReference type="EMBL" id="KAG9256688.1"/>
    </source>
</evidence>
<dbReference type="Gene3D" id="2.130.10.10">
    <property type="entry name" value="YVTN repeat-like/Quinoprotein amine dehydrogenase"/>
    <property type="match status" value="1"/>
</dbReference>
<dbReference type="InterPro" id="IPR015943">
    <property type="entry name" value="WD40/YVTN_repeat-like_dom_sf"/>
</dbReference>
<evidence type="ECO:0000256" key="1">
    <source>
        <dbReference type="ARBA" id="ARBA00022574"/>
    </source>
</evidence>
<comment type="caution">
    <text evidence="4">The sequence shown here is derived from an EMBL/GenBank/DDBJ whole genome shotgun (WGS) entry which is preliminary data.</text>
</comment>
<proteinExistence type="predicted"/>
<accession>A0A9P7ZQZ4</accession>
<dbReference type="EMBL" id="MU251247">
    <property type="protein sequence ID" value="KAG9256688.1"/>
    <property type="molecule type" value="Genomic_DNA"/>
</dbReference>
<dbReference type="OrthoDB" id="190105at2759"/>
<keyword evidence="1 3" id="KW-0853">WD repeat</keyword>
<sequence length="341" mass="36777">MDPGNEILLRETPLTKVLCEEHAIITSLHIGDGFLLVASAKGCLYKVDLAVESVEVLAEVNSVWSLACQEETVIFGTSRGEIHVLDMNTRAPSHTIQGHESLVRCLTILDRSTVVSGSRDGTIRIWTLESGQLQPKPVLRGHTAEVRNIQTCGEKIVSASYDTDTRIWSAQTGECLQVLHGHQGRIHGLAYDGKRVATSSTDGDIRIWDPETGTCRAIFKGDGHNASYVSLLRLAGDALLSGSADGSVKSWALDPVDDSPRELSRADQNGGAVTSMQVQGRHAIVGTSSGVVKVIDCDSVETLHCWKDGACGLAVFRVGFTREHSPVAAYLKEESVCLTLF</sequence>
<dbReference type="SUPFAM" id="SSF50978">
    <property type="entry name" value="WD40 repeat-like"/>
    <property type="match status" value="1"/>
</dbReference>
<feature type="repeat" description="WD" evidence="3">
    <location>
        <begin position="139"/>
        <end position="178"/>
    </location>
</feature>
<dbReference type="RefSeq" id="XP_046120612.1">
    <property type="nucleotide sequence ID" value="XM_046266983.1"/>
</dbReference>
<dbReference type="SMART" id="SM00320">
    <property type="entry name" value="WD40"/>
    <property type="match status" value="5"/>
</dbReference>
<dbReference type="Proteomes" id="UP000887229">
    <property type="component" value="Unassembled WGS sequence"/>
</dbReference>
<dbReference type="PROSITE" id="PS50294">
    <property type="entry name" value="WD_REPEATS_REGION"/>
    <property type="match status" value="2"/>
</dbReference>
<name>A0A9P7ZQZ4_9HYPO</name>
<keyword evidence="2" id="KW-0677">Repeat</keyword>
<evidence type="ECO:0000256" key="3">
    <source>
        <dbReference type="PROSITE-ProRule" id="PRU00221"/>
    </source>
</evidence>
<feature type="repeat" description="WD" evidence="3">
    <location>
        <begin position="179"/>
        <end position="218"/>
    </location>
</feature>
<dbReference type="Pfam" id="PF00400">
    <property type="entry name" value="WD40"/>
    <property type="match status" value="3"/>
</dbReference>
<dbReference type="PRINTS" id="PR00320">
    <property type="entry name" value="GPROTEINBRPT"/>
</dbReference>
<dbReference type="GO" id="GO:1990234">
    <property type="term" value="C:transferase complex"/>
    <property type="evidence" value="ECO:0007669"/>
    <property type="project" value="UniProtKB-ARBA"/>
</dbReference>
<organism evidence="4 5">
    <name type="scientific">Emericellopsis atlantica</name>
    <dbReference type="NCBI Taxonomy" id="2614577"/>
    <lineage>
        <taxon>Eukaryota</taxon>
        <taxon>Fungi</taxon>
        <taxon>Dikarya</taxon>
        <taxon>Ascomycota</taxon>
        <taxon>Pezizomycotina</taxon>
        <taxon>Sordariomycetes</taxon>
        <taxon>Hypocreomycetidae</taxon>
        <taxon>Hypocreales</taxon>
        <taxon>Bionectriaceae</taxon>
        <taxon>Emericellopsis</taxon>
    </lineage>
</organism>